<keyword evidence="2" id="KW-0813">Transport</keyword>
<dbReference type="Gene3D" id="1.20.1250.20">
    <property type="entry name" value="MFS general substrate transporter like domains"/>
    <property type="match status" value="1"/>
</dbReference>
<proteinExistence type="predicted"/>
<evidence type="ECO:0000313" key="8">
    <source>
        <dbReference type="EMBL" id="TPX16865.1"/>
    </source>
</evidence>
<dbReference type="InterPro" id="IPR005829">
    <property type="entry name" value="Sugar_transporter_CS"/>
</dbReference>
<dbReference type="PANTHER" id="PTHR23501">
    <property type="entry name" value="MAJOR FACILITATOR SUPERFAMILY"/>
    <property type="match status" value="1"/>
</dbReference>
<evidence type="ECO:0000256" key="3">
    <source>
        <dbReference type="ARBA" id="ARBA00022692"/>
    </source>
</evidence>
<protein>
    <recommendedName>
        <fullName evidence="7">Major facilitator superfamily (MFS) profile domain-containing protein</fullName>
    </recommendedName>
</protein>
<feature type="transmembrane region" description="Helical" evidence="6">
    <location>
        <begin position="266"/>
        <end position="292"/>
    </location>
</feature>
<feature type="transmembrane region" description="Helical" evidence="6">
    <location>
        <begin position="534"/>
        <end position="553"/>
    </location>
</feature>
<dbReference type="GO" id="GO:0005886">
    <property type="term" value="C:plasma membrane"/>
    <property type="evidence" value="ECO:0007669"/>
    <property type="project" value="TreeGrafter"/>
</dbReference>
<keyword evidence="9" id="KW-1185">Reference proteome</keyword>
<comment type="subcellular location">
    <subcellularLocation>
        <location evidence="1">Membrane</location>
        <topology evidence="1">Multi-pass membrane protein</topology>
    </subcellularLocation>
</comment>
<dbReference type="GeneID" id="41970874"/>
<dbReference type="InterPro" id="IPR036259">
    <property type="entry name" value="MFS_trans_sf"/>
</dbReference>
<evidence type="ECO:0000259" key="7">
    <source>
        <dbReference type="PROSITE" id="PS50850"/>
    </source>
</evidence>
<keyword evidence="3 6" id="KW-0812">Transmembrane</keyword>
<keyword evidence="4 6" id="KW-1133">Transmembrane helix</keyword>
<feature type="domain" description="Major facilitator superfamily (MFS) profile" evidence="7">
    <location>
        <begin position="43"/>
        <end position="561"/>
    </location>
</feature>
<feature type="transmembrane region" description="Helical" evidence="6">
    <location>
        <begin position="109"/>
        <end position="128"/>
    </location>
</feature>
<dbReference type="InParanoid" id="A0A507B199"/>
<feature type="transmembrane region" description="Helical" evidence="6">
    <location>
        <begin position="241"/>
        <end position="260"/>
    </location>
</feature>
<keyword evidence="5 6" id="KW-0472">Membrane</keyword>
<dbReference type="SUPFAM" id="SSF103473">
    <property type="entry name" value="MFS general substrate transporter"/>
    <property type="match status" value="2"/>
</dbReference>
<evidence type="ECO:0000256" key="6">
    <source>
        <dbReference type="SAM" id="Phobius"/>
    </source>
</evidence>
<dbReference type="Proteomes" id="UP000319257">
    <property type="component" value="Unassembled WGS sequence"/>
</dbReference>
<sequence>MAAVADKPEAFNHDHVEKHDDSGSQLETGIPAEEEGKITLKTKLAVLSLILMYESYLFTLIMPAAVLTYINADLGPDTRYPWIAITWNLGAAVIVTIGGRLSDIAGRRWFLLFGAGAAAVGALVGATGQSINQMIASGIIFGVGGGFQEMCFACAQELVPNKDRFKTLGIMILANHFSSISPILGYVFITYTKPGWRTCYWWCFAWECVTAVMLYFFYHPPTFETKHQADHKSKMQMIKEIDYVGLLLFTGGCLLILLGLNWGGGLYAWSSAHVIACIVVGFVCFVALGFWEAYAPLPCPILPPHLFVQWRKFTSFLVVCFVAGMLYYSMNVIWPRQSGLLWVPANQPIIRGVYANMISFGTIIAGWYCIGVMPWIKHERWQLITMMVIQTALIGSLASVGTNDKAQAIATVILVATVNLPPSPLSFGMVSLHLDDQTDIGVAVGLISTFRLIGGAIATAIYTSIQTSRFAVLLPGEVEGAAQATGFNGSLPALVTAAKTNTPAAYSKVPGITNSTISAVQEAVRQANTQGYKLVYLVAIAFGALAIAAAFSTKGVDEKSRSSSTAARLENEKEGGKIIDYHAH</sequence>
<feature type="transmembrane region" description="Helical" evidence="6">
    <location>
        <begin position="442"/>
        <end position="465"/>
    </location>
</feature>
<dbReference type="PROSITE" id="PS00216">
    <property type="entry name" value="SUGAR_TRANSPORT_1"/>
    <property type="match status" value="1"/>
</dbReference>
<dbReference type="AlphaFoldDB" id="A0A507B199"/>
<feature type="transmembrane region" description="Helical" evidence="6">
    <location>
        <begin position="408"/>
        <end position="430"/>
    </location>
</feature>
<accession>A0A507B199</accession>
<evidence type="ECO:0000313" key="9">
    <source>
        <dbReference type="Proteomes" id="UP000319257"/>
    </source>
</evidence>
<feature type="transmembrane region" description="Helical" evidence="6">
    <location>
        <begin position="313"/>
        <end position="334"/>
    </location>
</feature>
<feature type="transmembrane region" description="Helical" evidence="6">
    <location>
        <begin position="354"/>
        <end position="376"/>
    </location>
</feature>
<evidence type="ECO:0000256" key="4">
    <source>
        <dbReference type="ARBA" id="ARBA00022989"/>
    </source>
</evidence>
<feature type="transmembrane region" description="Helical" evidence="6">
    <location>
        <begin position="44"/>
        <end position="70"/>
    </location>
</feature>
<feature type="transmembrane region" description="Helical" evidence="6">
    <location>
        <begin position="82"/>
        <end position="102"/>
    </location>
</feature>
<dbReference type="RefSeq" id="XP_030998576.1">
    <property type="nucleotide sequence ID" value="XM_031137726.1"/>
</dbReference>
<dbReference type="OrthoDB" id="4139357at2759"/>
<feature type="transmembrane region" description="Helical" evidence="6">
    <location>
        <begin position="167"/>
        <end position="187"/>
    </location>
</feature>
<evidence type="ECO:0000256" key="1">
    <source>
        <dbReference type="ARBA" id="ARBA00004141"/>
    </source>
</evidence>
<dbReference type="PROSITE" id="PS50850">
    <property type="entry name" value="MFS"/>
    <property type="match status" value="1"/>
</dbReference>
<dbReference type="InterPro" id="IPR010573">
    <property type="entry name" value="MFS_Str1/Tri12-like"/>
</dbReference>
<gene>
    <name evidence="8" type="ORF">E0L32_003427</name>
</gene>
<dbReference type="EMBL" id="SKBQ01000015">
    <property type="protein sequence ID" value="TPX16865.1"/>
    <property type="molecule type" value="Genomic_DNA"/>
</dbReference>
<evidence type="ECO:0000256" key="2">
    <source>
        <dbReference type="ARBA" id="ARBA00022448"/>
    </source>
</evidence>
<comment type="caution">
    <text evidence="8">The sequence shown here is derived from an EMBL/GenBank/DDBJ whole genome shotgun (WGS) entry which is preliminary data.</text>
</comment>
<dbReference type="InterPro" id="IPR020846">
    <property type="entry name" value="MFS_dom"/>
</dbReference>
<dbReference type="PANTHER" id="PTHR23501:SF109">
    <property type="entry name" value="MAJOR FACILITATOR SUPERFAMILY (MFS) PROFILE DOMAIN-CONTAINING PROTEIN-RELATED"/>
    <property type="match status" value="1"/>
</dbReference>
<name>A0A507B199_9PEZI</name>
<dbReference type="GO" id="GO:0022857">
    <property type="term" value="F:transmembrane transporter activity"/>
    <property type="evidence" value="ECO:0007669"/>
    <property type="project" value="InterPro"/>
</dbReference>
<feature type="transmembrane region" description="Helical" evidence="6">
    <location>
        <begin position="383"/>
        <end position="402"/>
    </location>
</feature>
<organism evidence="8 9">
    <name type="scientific">Thyridium curvatum</name>
    <dbReference type="NCBI Taxonomy" id="1093900"/>
    <lineage>
        <taxon>Eukaryota</taxon>
        <taxon>Fungi</taxon>
        <taxon>Dikarya</taxon>
        <taxon>Ascomycota</taxon>
        <taxon>Pezizomycotina</taxon>
        <taxon>Sordariomycetes</taxon>
        <taxon>Sordariomycetidae</taxon>
        <taxon>Thyridiales</taxon>
        <taxon>Thyridiaceae</taxon>
        <taxon>Thyridium</taxon>
    </lineage>
</organism>
<evidence type="ECO:0000256" key="5">
    <source>
        <dbReference type="ARBA" id="ARBA00023136"/>
    </source>
</evidence>
<reference evidence="8 9" key="1">
    <citation type="submission" date="2019-06" db="EMBL/GenBank/DDBJ databases">
        <title>Draft genome sequence of the filamentous fungus Phialemoniopsis curvata isolated from diesel fuel.</title>
        <authorList>
            <person name="Varaljay V.A."/>
            <person name="Lyon W.J."/>
            <person name="Crouch A.L."/>
            <person name="Drake C.E."/>
            <person name="Hollomon J.M."/>
            <person name="Nadeau L.J."/>
            <person name="Nunn H.S."/>
            <person name="Stevenson B.S."/>
            <person name="Bojanowski C.L."/>
            <person name="Crookes-Goodson W.J."/>
        </authorList>
    </citation>
    <scope>NUCLEOTIDE SEQUENCE [LARGE SCALE GENOMIC DNA]</scope>
    <source>
        <strain evidence="8 9">D216</strain>
    </source>
</reference>
<feature type="transmembrane region" description="Helical" evidence="6">
    <location>
        <begin position="199"/>
        <end position="218"/>
    </location>
</feature>
<dbReference type="Pfam" id="PF06609">
    <property type="entry name" value="TRI12"/>
    <property type="match status" value="1"/>
</dbReference>